<dbReference type="InterPro" id="IPR005119">
    <property type="entry name" value="LysR_subst-bd"/>
</dbReference>
<dbReference type="OrthoDB" id="6787458at2"/>
<dbReference type="Pfam" id="PF03466">
    <property type="entry name" value="LysR_substrate"/>
    <property type="match status" value="1"/>
</dbReference>
<dbReference type="FunFam" id="1.10.10.10:FF:000001">
    <property type="entry name" value="LysR family transcriptional regulator"/>
    <property type="match status" value="1"/>
</dbReference>
<sequence>MTKSSLPSLNALRVFATVAREQSFKKAATELGVTQSAISRQINTLEEQLGMRLLQRDNRVHALTATGQLLAPELLRMFEQLQELINKATSSEAANARLLKIGISNELLRWWLGPLLKEFYAIYPHLELEFVALPEYSSSQNAEYLKQLLTQDQLDAVLIMGQLSGRHLQATNLGDTELLFCSTRLESALKSDNAVYSIRESNDWQDWSRIHSPPAHTKTKATDNTAMALDLISLQGGSLLLPSHYRKLLKDAPLKNNSDLNASGSASLRLYTARHKEHELAVIAFSNWLQHVAKRG</sequence>
<keyword evidence="2" id="KW-0805">Transcription regulation</keyword>
<feature type="domain" description="HTH lysR-type" evidence="5">
    <location>
        <begin position="7"/>
        <end position="64"/>
    </location>
</feature>
<gene>
    <name evidence="6" type="ORF">CWE09_03110</name>
</gene>
<dbReference type="InterPro" id="IPR058163">
    <property type="entry name" value="LysR-type_TF_proteobact-type"/>
</dbReference>
<accession>A0A432W6N3</accession>
<dbReference type="InterPro" id="IPR036388">
    <property type="entry name" value="WH-like_DNA-bd_sf"/>
</dbReference>
<dbReference type="EMBL" id="PIPL01000001">
    <property type="protein sequence ID" value="RUO25734.1"/>
    <property type="molecule type" value="Genomic_DNA"/>
</dbReference>
<dbReference type="PROSITE" id="PS50931">
    <property type="entry name" value="HTH_LYSR"/>
    <property type="match status" value="1"/>
</dbReference>
<comment type="similarity">
    <text evidence="1">Belongs to the LysR transcriptional regulatory family.</text>
</comment>
<reference evidence="6 7" key="1">
    <citation type="journal article" date="2011" name="Front. Microbiol.">
        <title>Genomic signatures of strain selection and enhancement in Bacillus atrophaeus var. globigii, a historical biowarfare simulant.</title>
        <authorList>
            <person name="Gibbons H.S."/>
            <person name="Broomall S.M."/>
            <person name="McNew L.A."/>
            <person name="Daligault H."/>
            <person name="Chapman C."/>
            <person name="Bruce D."/>
            <person name="Karavis M."/>
            <person name="Krepps M."/>
            <person name="McGregor P.A."/>
            <person name="Hong C."/>
            <person name="Park K.H."/>
            <person name="Akmal A."/>
            <person name="Feldman A."/>
            <person name="Lin J.S."/>
            <person name="Chang W.E."/>
            <person name="Higgs B.W."/>
            <person name="Demirev P."/>
            <person name="Lindquist J."/>
            <person name="Liem A."/>
            <person name="Fochler E."/>
            <person name="Read T.D."/>
            <person name="Tapia R."/>
            <person name="Johnson S."/>
            <person name="Bishop-Lilly K.A."/>
            <person name="Detter C."/>
            <person name="Han C."/>
            <person name="Sozhamannan S."/>
            <person name="Rosenzweig C.N."/>
            <person name="Skowronski E.W."/>
        </authorList>
    </citation>
    <scope>NUCLEOTIDE SEQUENCE [LARGE SCALE GENOMIC DNA]</scope>
    <source>
        <strain evidence="6 7">MLST1</strain>
    </source>
</reference>
<keyword evidence="3" id="KW-0238">DNA-binding</keyword>
<organism evidence="6 7">
    <name type="scientific">Aliidiomarina minuta</name>
    <dbReference type="NCBI Taxonomy" id="880057"/>
    <lineage>
        <taxon>Bacteria</taxon>
        <taxon>Pseudomonadati</taxon>
        <taxon>Pseudomonadota</taxon>
        <taxon>Gammaproteobacteria</taxon>
        <taxon>Alteromonadales</taxon>
        <taxon>Idiomarinaceae</taxon>
        <taxon>Aliidiomarina</taxon>
    </lineage>
</organism>
<evidence type="ECO:0000313" key="7">
    <source>
        <dbReference type="Proteomes" id="UP000288293"/>
    </source>
</evidence>
<dbReference type="GO" id="GO:0043565">
    <property type="term" value="F:sequence-specific DNA binding"/>
    <property type="evidence" value="ECO:0007669"/>
    <property type="project" value="TreeGrafter"/>
</dbReference>
<keyword evidence="7" id="KW-1185">Reference proteome</keyword>
<keyword evidence="4" id="KW-0804">Transcription</keyword>
<proteinExistence type="inferred from homology"/>
<protein>
    <recommendedName>
        <fullName evidence="5">HTH lysR-type domain-containing protein</fullName>
    </recommendedName>
</protein>
<dbReference type="Gene3D" id="1.10.10.10">
    <property type="entry name" value="Winged helix-like DNA-binding domain superfamily/Winged helix DNA-binding domain"/>
    <property type="match status" value="1"/>
</dbReference>
<dbReference type="SUPFAM" id="SSF46785">
    <property type="entry name" value="Winged helix' DNA-binding domain"/>
    <property type="match status" value="1"/>
</dbReference>
<dbReference type="Pfam" id="PF00126">
    <property type="entry name" value="HTH_1"/>
    <property type="match status" value="1"/>
</dbReference>
<dbReference type="InterPro" id="IPR000847">
    <property type="entry name" value="LysR_HTH_N"/>
</dbReference>
<name>A0A432W6N3_9GAMM</name>
<evidence type="ECO:0000313" key="6">
    <source>
        <dbReference type="EMBL" id="RUO25734.1"/>
    </source>
</evidence>
<evidence type="ECO:0000256" key="1">
    <source>
        <dbReference type="ARBA" id="ARBA00009437"/>
    </source>
</evidence>
<evidence type="ECO:0000256" key="2">
    <source>
        <dbReference type="ARBA" id="ARBA00023015"/>
    </source>
</evidence>
<dbReference type="Gene3D" id="3.40.190.10">
    <property type="entry name" value="Periplasmic binding protein-like II"/>
    <property type="match status" value="2"/>
</dbReference>
<evidence type="ECO:0000256" key="3">
    <source>
        <dbReference type="ARBA" id="ARBA00023125"/>
    </source>
</evidence>
<dbReference type="Proteomes" id="UP000288293">
    <property type="component" value="Unassembled WGS sequence"/>
</dbReference>
<dbReference type="AlphaFoldDB" id="A0A432W6N3"/>
<dbReference type="PANTHER" id="PTHR30537">
    <property type="entry name" value="HTH-TYPE TRANSCRIPTIONAL REGULATOR"/>
    <property type="match status" value="1"/>
</dbReference>
<dbReference type="InterPro" id="IPR036390">
    <property type="entry name" value="WH_DNA-bd_sf"/>
</dbReference>
<evidence type="ECO:0000256" key="4">
    <source>
        <dbReference type="ARBA" id="ARBA00023163"/>
    </source>
</evidence>
<dbReference type="PANTHER" id="PTHR30537:SF58">
    <property type="entry name" value="HTH-TYPE TRANSCRIPTIONAL REGULATOR PERR"/>
    <property type="match status" value="1"/>
</dbReference>
<comment type="caution">
    <text evidence="6">The sequence shown here is derived from an EMBL/GenBank/DDBJ whole genome shotgun (WGS) entry which is preliminary data.</text>
</comment>
<dbReference type="PRINTS" id="PR00039">
    <property type="entry name" value="HTHLYSR"/>
</dbReference>
<dbReference type="GO" id="GO:0006351">
    <property type="term" value="P:DNA-templated transcription"/>
    <property type="evidence" value="ECO:0007669"/>
    <property type="project" value="TreeGrafter"/>
</dbReference>
<dbReference type="SUPFAM" id="SSF53850">
    <property type="entry name" value="Periplasmic binding protein-like II"/>
    <property type="match status" value="1"/>
</dbReference>
<evidence type="ECO:0000259" key="5">
    <source>
        <dbReference type="PROSITE" id="PS50931"/>
    </source>
</evidence>
<dbReference type="RefSeq" id="WP_126802551.1">
    <property type="nucleotide sequence ID" value="NZ_PIPL01000001.1"/>
</dbReference>
<dbReference type="GO" id="GO:0003700">
    <property type="term" value="F:DNA-binding transcription factor activity"/>
    <property type="evidence" value="ECO:0007669"/>
    <property type="project" value="InterPro"/>
</dbReference>